<organism evidence="2 3">
    <name type="scientific">Streptomyces kaniharaensis</name>
    <dbReference type="NCBI Taxonomy" id="212423"/>
    <lineage>
        <taxon>Bacteria</taxon>
        <taxon>Bacillati</taxon>
        <taxon>Actinomycetota</taxon>
        <taxon>Actinomycetes</taxon>
        <taxon>Kitasatosporales</taxon>
        <taxon>Streptomycetaceae</taxon>
        <taxon>Streptomyces</taxon>
    </lineage>
</organism>
<evidence type="ECO:0000313" key="3">
    <source>
        <dbReference type="Proteomes" id="UP000450000"/>
    </source>
</evidence>
<gene>
    <name evidence="2" type="ORF">F7Q99_34840</name>
</gene>
<dbReference type="OrthoDB" id="3852226at2"/>
<feature type="region of interest" description="Disordered" evidence="1">
    <location>
        <begin position="1"/>
        <end position="64"/>
    </location>
</feature>
<dbReference type="Proteomes" id="UP000450000">
    <property type="component" value="Unassembled WGS sequence"/>
</dbReference>
<sequence length="401" mass="40440">MGVDAPAQPRRAARADPRRHHRPGRAEGVVKLRRRRLAAEDETWDDVPAAQPEPDVVDSEDETGWKTSTASLSGAARLARIGAWVLIASGPLLGVASLLGTSAPAQSAPAAAPAAQSVADTGPSGFAQLYVAAYIEAGQGTENSLSPYFAGSITLTNQPGTRSTTRTVAVASREVQPGYWTVTVAARVAQKDAKGAWADAGLQYYQVPVQVLGPLSAGGSKKSEDGAAGYAATALPAQVAAPGALKPSGLGYGTDRGSNPADPATQTIAGFLSAYLAGKGELDRYTSPGVTLRAVAPAPYAGVEITDVADDSGNASSTTVPTDGAVRQALATVNAKDASGATYPLTYALTLRSRGGRWEVASLGSAPVLQRGGTPALVAPSPNSGGADGTGVSPSPSPSSS</sequence>
<feature type="compositionally biased region" description="Low complexity" evidence="1">
    <location>
        <begin position="1"/>
        <end position="10"/>
    </location>
</feature>
<accession>A0A6N7L0G7</accession>
<dbReference type="AlphaFoldDB" id="A0A6N7L0G7"/>
<name>A0A6N7L0G7_9ACTN</name>
<evidence type="ECO:0000256" key="1">
    <source>
        <dbReference type="SAM" id="MobiDB-lite"/>
    </source>
</evidence>
<proteinExistence type="predicted"/>
<dbReference type="Pfam" id="PF12642">
    <property type="entry name" value="TpcC"/>
    <property type="match status" value="1"/>
</dbReference>
<comment type="caution">
    <text evidence="2">The sequence shown here is derived from an EMBL/GenBank/DDBJ whole genome shotgun (WGS) entry which is preliminary data.</text>
</comment>
<dbReference type="InterPro" id="IPR024735">
    <property type="entry name" value="TcpC"/>
</dbReference>
<dbReference type="EMBL" id="WBOF01000004">
    <property type="protein sequence ID" value="MQS17220.1"/>
    <property type="molecule type" value="Genomic_DNA"/>
</dbReference>
<reference evidence="2 3" key="1">
    <citation type="submission" date="2019-09" db="EMBL/GenBank/DDBJ databases">
        <title>Genome Sequences of Streptomyces kaniharaensis ATCC 21070.</title>
        <authorList>
            <person name="Zhu W."/>
            <person name="De Crecy-Lagard V."/>
            <person name="Richards N.G."/>
        </authorList>
    </citation>
    <scope>NUCLEOTIDE SEQUENCE [LARGE SCALE GENOMIC DNA]</scope>
    <source>
        <strain evidence="2 3">SF-557</strain>
    </source>
</reference>
<keyword evidence="3" id="KW-1185">Reference proteome</keyword>
<evidence type="ECO:0000313" key="2">
    <source>
        <dbReference type="EMBL" id="MQS17220.1"/>
    </source>
</evidence>
<protein>
    <submittedName>
        <fullName evidence="2">Conjugal transfer protein</fullName>
    </submittedName>
</protein>
<feature type="region of interest" description="Disordered" evidence="1">
    <location>
        <begin position="365"/>
        <end position="401"/>
    </location>
</feature>